<accession>S9P9Z6</accession>
<organism evidence="1 2">
    <name type="scientific">Cystobacter fuscus (strain ATCC 25194 / DSM 2262 / NBRC 100088 / M29)</name>
    <dbReference type="NCBI Taxonomy" id="1242864"/>
    <lineage>
        <taxon>Bacteria</taxon>
        <taxon>Pseudomonadati</taxon>
        <taxon>Myxococcota</taxon>
        <taxon>Myxococcia</taxon>
        <taxon>Myxococcales</taxon>
        <taxon>Cystobacterineae</taxon>
        <taxon>Archangiaceae</taxon>
        <taxon>Cystobacter</taxon>
    </lineage>
</organism>
<keyword evidence="2" id="KW-1185">Reference proteome</keyword>
<dbReference type="AlphaFoldDB" id="S9P9Z6"/>
<comment type="caution">
    <text evidence="1">The sequence shown here is derived from an EMBL/GenBank/DDBJ whole genome shotgun (WGS) entry which is preliminary data.</text>
</comment>
<sequence length="59" mass="6260">MAVHDYTPNARAGISLPAPCVASHYCMSVSSTSRDVIVSDEAEQGLLAFSGRAFSSRNQ</sequence>
<evidence type="ECO:0000313" key="2">
    <source>
        <dbReference type="Proteomes" id="UP000011682"/>
    </source>
</evidence>
<name>S9P9Z6_CYSF2</name>
<proteinExistence type="predicted"/>
<dbReference type="Proteomes" id="UP000011682">
    <property type="component" value="Unassembled WGS sequence"/>
</dbReference>
<evidence type="ECO:0000313" key="1">
    <source>
        <dbReference type="EMBL" id="EPX59956.1"/>
    </source>
</evidence>
<protein>
    <submittedName>
        <fullName evidence="1">Uncharacterized protein</fullName>
    </submittedName>
</protein>
<dbReference type="EMBL" id="ANAH02000015">
    <property type="protein sequence ID" value="EPX59956.1"/>
    <property type="molecule type" value="Genomic_DNA"/>
</dbReference>
<gene>
    <name evidence="1" type="ORF">D187_002700</name>
</gene>
<reference evidence="1" key="1">
    <citation type="submission" date="2013-05" db="EMBL/GenBank/DDBJ databases">
        <title>Genome assembly of Cystobacter fuscus DSM 2262.</title>
        <authorList>
            <person name="Sharma G."/>
            <person name="Khatri I."/>
            <person name="Kaur C."/>
            <person name="Mayilraj S."/>
            <person name="Subramanian S."/>
        </authorList>
    </citation>
    <scope>NUCLEOTIDE SEQUENCE [LARGE SCALE GENOMIC DNA]</scope>
    <source>
        <strain evidence="1">DSM 2262</strain>
    </source>
</reference>